<name>A0A0K9NI64_ZOSMR</name>
<dbReference type="EMBL" id="LFYR01002184">
    <property type="protein sequence ID" value="KMZ56449.1"/>
    <property type="molecule type" value="Genomic_DNA"/>
</dbReference>
<gene>
    <name evidence="1" type="ORF">ZOSMA_95G00440</name>
</gene>
<organism evidence="1 2">
    <name type="scientific">Zostera marina</name>
    <name type="common">Eelgrass</name>
    <dbReference type="NCBI Taxonomy" id="29655"/>
    <lineage>
        <taxon>Eukaryota</taxon>
        <taxon>Viridiplantae</taxon>
        <taxon>Streptophyta</taxon>
        <taxon>Embryophyta</taxon>
        <taxon>Tracheophyta</taxon>
        <taxon>Spermatophyta</taxon>
        <taxon>Magnoliopsida</taxon>
        <taxon>Liliopsida</taxon>
        <taxon>Zosteraceae</taxon>
        <taxon>Zostera</taxon>
    </lineage>
</organism>
<sequence length="49" mass="5541">MVSCERDWREHAATPAMFPSHGPLMHACLNVYTMSLIQFLNYGFGPSLI</sequence>
<accession>A0A0K9NI64</accession>
<dbReference type="Proteomes" id="UP000036987">
    <property type="component" value="Unassembled WGS sequence"/>
</dbReference>
<comment type="caution">
    <text evidence="1">The sequence shown here is derived from an EMBL/GenBank/DDBJ whole genome shotgun (WGS) entry which is preliminary data.</text>
</comment>
<reference evidence="2" key="1">
    <citation type="journal article" date="2016" name="Nature">
        <title>The genome of the seagrass Zostera marina reveals angiosperm adaptation to the sea.</title>
        <authorList>
            <person name="Olsen J.L."/>
            <person name="Rouze P."/>
            <person name="Verhelst B."/>
            <person name="Lin Y.-C."/>
            <person name="Bayer T."/>
            <person name="Collen J."/>
            <person name="Dattolo E."/>
            <person name="De Paoli E."/>
            <person name="Dittami S."/>
            <person name="Maumus F."/>
            <person name="Michel G."/>
            <person name="Kersting A."/>
            <person name="Lauritano C."/>
            <person name="Lohaus R."/>
            <person name="Toepel M."/>
            <person name="Tonon T."/>
            <person name="Vanneste K."/>
            <person name="Amirebrahimi M."/>
            <person name="Brakel J."/>
            <person name="Bostroem C."/>
            <person name="Chovatia M."/>
            <person name="Grimwood J."/>
            <person name="Jenkins J.W."/>
            <person name="Jueterbock A."/>
            <person name="Mraz A."/>
            <person name="Stam W.T."/>
            <person name="Tice H."/>
            <person name="Bornberg-Bauer E."/>
            <person name="Green P.J."/>
            <person name="Pearson G.A."/>
            <person name="Procaccini G."/>
            <person name="Duarte C.M."/>
            <person name="Schmutz J."/>
            <person name="Reusch T.B.H."/>
            <person name="Van de Peer Y."/>
        </authorList>
    </citation>
    <scope>NUCLEOTIDE SEQUENCE [LARGE SCALE GENOMIC DNA]</scope>
    <source>
        <strain evidence="2">cv. Finnish</strain>
    </source>
</reference>
<evidence type="ECO:0000313" key="1">
    <source>
        <dbReference type="EMBL" id="KMZ56449.1"/>
    </source>
</evidence>
<dbReference type="AlphaFoldDB" id="A0A0K9NI64"/>
<evidence type="ECO:0000313" key="2">
    <source>
        <dbReference type="Proteomes" id="UP000036987"/>
    </source>
</evidence>
<proteinExistence type="predicted"/>
<protein>
    <submittedName>
        <fullName evidence="1">Uncharacterized protein</fullName>
    </submittedName>
</protein>
<keyword evidence="2" id="KW-1185">Reference proteome</keyword>